<dbReference type="PANTHER" id="PTHR33885">
    <property type="entry name" value="PHAGE SHOCK PROTEIN C"/>
    <property type="match status" value="1"/>
</dbReference>
<dbReference type="Proteomes" id="UP001519349">
    <property type="component" value="Unassembled WGS sequence"/>
</dbReference>
<feature type="transmembrane region" description="Helical" evidence="6">
    <location>
        <begin position="34"/>
        <end position="57"/>
    </location>
</feature>
<keyword evidence="9" id="KW-1185">Reference proteome</keyword>
<dbReference type="InterPro" id="IPR052027">
    <property type="entry name" value="PspC"/>
</dbReference>
<keyword evidence="3 6" id="KW-0812">Transmembrane</keyword>
<evidence type="ECO:0000313" key="8">
    <source>
        <dbReference type="EMBL" id="MBP2621668.1"/>
    </source>
</evidence>
<organism evidence="8 9">
    <name type="scientific">Streptococcus panodentis</name>
    <dbReference type="NCBI Taxonomy" id="1581472"/>
    <lineage>
        <taxon>Bacteria</taxon>
        <taxon>Bacillati</taxon>
        <taxon>Bacillota</taxon>
        <taxon>Bacilli</taxon>
        <taxon>Lactobacillales</taxon>
        <taxon>Streptococcaceae</taxon>
        <taxon>Streptococcus</taxon>
    </lineage>
</organism>
<evidence type="ECO:0000256" key="1">
    <source>
        <dbReference type="ARBA" id="ARBA00004162"/>
    </source>
</evidence>
<dbReference type="InterPro" id="IPR007168">
    <property type="entry name" value="Phageshock_PspC_N"/>
</dbReference>
<evidence type="ECO:0000256" key="3">
    <source>
        <dbReference type="ARBA" id="ARBA00022692"/>
    </source>
</evidence>
<proteinExistence type="predicted"/>
<feature type="domain" description="Phage shock protein PspC N-terminal" evidence="7">
    <location>
        <begin position="3"/>
        <end position="59"/>
    </location>
</feature>
<dbReference type="Pfam" id="PF04024">
    <property type="entry name" value="PspC"/>
    <property type="match status" value="1"/>
</dbReference>
<evidence type="ECO:0000256" key="4">
    <source>
        <dbReference type="ARBA" id="ARBA00022989"/>
    </source>
</evidence>
<comment type="caution">
    <text evidence="8">The sequence shown here is derived from an EMBL/GenBank/DDBJ whole genome shotgun (WGS) entry which is preliminary data.</text>
</comment>
<keyword evidence="2" id="KW-1003">Cell membrane</keyword>
<evidence type="ECO:0000259" key="7">
    <source>
        <dbReference type="Pfam" id="PF04024"/>
    </source>
</evidence>
<protein>
    <submittedName>
        <fullName evidence="8">PspC family transcriptional regulator</fullName>
    </submittedName>
</protein>
<dbReference type="EMBL" id="QFAY01000022">
    <property type="protein sequence ID" value="MBP2621668.1"/>
    <property type="molecule type" value="Genomic_DNA"/>
</dbReference>
<sequence length="71" mass="7828">MKKRLTRDVKHQKIAGVCAGIANYFDLDPTLVRVIWIVLACMAGGGILAYLIAWLVMPEDSGQNDEPTIIN</sequence>
<dbReference type="RefSeq" id="WP_128836974.1">
    <property type="nucleotide sequence ID" value="NZ_QFAY01000022.1"/>
</dbReference>
<comment type="subcellular location">
    <subcellularLocation>
        <location evidence="1">Cell membrane</location>
        <topology evidence="1">Single-pass membrane protein</topology>
    </subcellularLocation>
</comment>
<gene>
    <name evidence="8" type="ORF">DHL47_10140</name>
</gene>
<evidence type="ECO:0000256" key="6">
    <source>
        <dbReference type="SAM" id="Phobius"/>
    </source>
</evidence>
<evidence type="ECO:0000256" key="5">
    <source>
        <dbReference type="ARBA" id="ARBA00023136"/>
    </source>
</evidence>
<dbReference type="PANTHER" id="PTHR33885:SF3">
    <property type="entry name" value="PHAGE SHOCK PROTEIN C"/>
    <property type="match status" value="1"/>
</dbReference>
<accession>A0ABS5AYL4</accession>
<reference evidence="8 9" key="1">
    <citation type="submission" date="2018-05" db="EMBL/GenBank/DDBJ databases">
        <title>Draft genome sequence of Streptococcus panodentis CCUG 70867T.</title>
        <authorList>
            <person name="Salva-Serra F."/>
            <person name="Mendez V."/>
            <person name="Jaen-Luchoro D."/>
            <person name="Gonzales-Siles L."/>
            <person name="Karlsson R."/>
            <person name="Engstrom-Jakobsson H."/>
            <person name="Busquets A."/>
            <person name="Gomila M."/>
            <person name="Pineiro-Iglesias B."/>
            <person name="Bennasar-Figueras A."/>
            <person name="Seeger M."/>
            <person name="Moore E."/>
        </authorList>
    </citation>
    <scope>NUCLEOTIDE SEQUENCE [LARGE SCALE GENOMIC DNA]</scope>
    <source>
        <strain evidence="8 9">CCUG 70867</strain>
    </source>
</reference>
<evidence type="ECO:0000313" key="9">
    <source>
        <dbReference type="Proteomes" id="UP001519349"/>
    </source>
</evidence>
<keyword evidence="5 6" id="KW-0472">Membrane</keyword>
<evidence type="ECO:0000256" key="2">
    <source>
        <dbReference type="ARBA" id="ARBA00022475"/>
    </source>
</evidence>
<name>A0ABS5AYL4_9STRE</name>
<keyword evidence="4 6" id="KW-1133">Transmembrane helix</keyword>